<dbReference type="GO" id="GO:0004424">
    <property type="term" value="F:imidazoleglycerol-phosphate dehydratase activity"/>
    <property type="evidence" value="ECO:0007669"/>
    <property type="project" value="InterPro"/>
</dbReference>
<proteinExistence type="predicted"/>
<dbReference type="PANTHER" id="PTHR23133:SF2">
    <property type="entry name" value="IMIDAZOLEGLYCEROL-PHOSPHATE DEHYDRATASE"/>
    <property type="match status" value="1"/>
</dbReference>
<dbReference type="FunFam" id="3.30.230.40:FF:000003">
    <property type="entry name" value="Imidazoleglycerol-phosphate dehydratase HisB"/>
    <property type="match status" value="1"/>
</dbReference>
<accession>X1QZY1</accession>
<dbReference type="InterPro" id="IPR020565">
    <property type="entry name" value="ImidazoleglycerP_deHydtase_CS"/>
</dbReference>
<organism evidence="5">
    <name type="scientific">marine sediment metagenome</name>
    <dbReference type="NCBI Taxonomy" id="412755"/>
    <lineage>
        <taxon>unclassified sequences</taxon>
        <taxon>metagenomes</taxon>
        <taxon>ecological metagenomes</taxon>
    </lineage>
</organism>
<dbReference type="EMBL" id="BARW01010190">
    <property type="protein sequence ID" value="GAI73843.1"/>
    <property type="molecule type" value="Genomic_DNA"/>
</dbReference>
<dbReference type="PROSITE" id="PS00954">
    <property type="entry name" value="IGP_DEHYDRATASE_1"/>
    <property type="match status" value="1"/>
</dbReference>
<dbReference type="InterPro" id="IPR038494">
    <property type="entry name" value="IGPD_sf"/>
</dbReference>
<dbReference type="GO" id="GO:0000105">
    <property type="term" value="P:L-histidine biosynthetic process"/>
    <property type="evidence" value="ECO:0007669"/>
    <property type="project" value="UniProtKB-UniPathway"/>
</dbReference>
<dbReference type="Gene3D" id="3.30.230.40">
    <property type="entry name" value="Imidazole glycerol phosphate dehydratase, domain 1"/>
    <property type="match status" value="2"/>
</dbReference>
<dbReference type="AlphaFoldDB" id="X1QZY1"/>
<gene>
    <name evidence="5" type="ORF">S12H4_20180</name>
</gene>
<dbReference type="InterPro" id="IPR000807">
    <property type="entry name" value="ImidazoleglycerolP_deHydtase"/>
</dbReference>
<dbReference type="CDD" id="cd07914">
    <property type="entry name" value="IGPD"/>
    <property type="match status" value="1"/>
</dbReference>
<comment type="pathway">
    <text evidence="1">Amino-acid biosynthesis; L-histidine biosynthesis; L-histidine from 5-phospho-alpha-D-ribose 1-diphosphate: step 6/9.</text>
</comment>
<evidence type="ECO:0000313" key="5">
    <source>
        <dbReference type="EMBL" id="GAI73843.1"/>
    </source>
</evidence>
<evidence type="ECO:0000256" key="3">
    <source>
        <dbReference type="ARBA" id="ARBA00023102"/>
    </source>
</evidence>
<evidence type="ECO:0008006" key="6">
    <source>
        <dbReference type="Google" id="ProtNLM"/>
    </source>
</evidence>
<dbReference type="InterPro" id="IPR020568">
    <property type="entry name" value="Ribosomal_Su5_D2-typ_SF"/>
</dbReference>
<dbReference type="Pfam" id="PF00475">
    <property type="entry name" value="IGPD"/>
    <property type="match status" value="1"/>
</dbReference>
<dbReference type="PANTHER" id="PTHR23133">
    <property type="entry name" value="IMIDAZOLEGLYCEROL-PHOSPHATE DEHYDRATASE HIS7"/>
    <property type="match status" value="1"/>
</dbReference>
<reference evidence="5" key="1">
    <citation type="journal article" date="2014" name="Front. Microbiol.">
        <title>High frequency of phylogenetically diverse reductive dehalogenase-homologous genes in deep subseafloor sedimentary metagenomes.</title>
        <authorList>
            <person name="Kawai M."/>
            <person name="Futagami T."/>
            <person name="Toyoda A."/>
            <person name="Takaki Y."/>
            <person name="Nishi S."/>
            <person name="Hori S."/>
            <person name="Arai W."/>
            <person name="Tsubouchi T."/>
            <person name="Morono Y."/>
            <person name="Uchiyama I."/>
            <person name="Ito T."/>
            <person name="Fujiyama A."/>
            <person name="Inagaki F."/>
            <person name="Takami H."/>
        </authorList>
    </citation>
    <scope>NUCLEOTIDE SEQUENCE</scope>
    <source>
        <strain evidence="5">Expedition CK06-06</strain>
    </source>
</reference>
<evidence type="ECO:0000256" key="1">
    <source>
        <dbReference type="ARBA" id="ARBA00005047"/>
    </source>
</evidence>
<protein>
    <recommendedName>
        <fullName evidence="6">Imidazoleglycerol-phosphate dehydratase</fullName>
    </recommendedName>
</protein>
<evidence type="ECO:0000256" key="2">
    <source>
        <dbReference type="ARBA" id="ARBA00022605"/>
    </source>
</evidence>
<sequence>MTRRAKVERKTTETEIVIEVNLDGTGNGEISTSIPFFDHMLGLVARHGFFNLIVEGKGDTDVDYHHLIEDIGICLGEAVKKALGNKEGINRYGSAVVPMDESLCSVDLDISGRSYLVFNVDFGQKKIRDFDPELFMDFFKSWQRYLREPLFEMEQLQSY</sequence>
<dbReference type="SUPFAM" id="SSF54211">
    <property type="entry name" value="Ribosomal protein S5 domain 2-like"/>
    <property type="match status" value="2"/>
</dbReference>
<dbReference type="UniPathway" id="UPA00031">
    <property type="reaction ID" value="UER00011"/>
</dbReference>
<keyword evidence="3" id="KW-0368">Histidine biosynthesis</keyword>
<keyword evidence="2" id="KW-0028">Amino-acid biosynthesis</keyword>
<keyword evidence="4" id="KW-0456">Lyase</keyword>
<comment type="caution">
    <text evidence="5">The sequence shown here is derived from an EMBL/GenBank/DDBJ whole genome shotgun (WGS) entry which is preliminary data.</text>
</comment>
<name>X1QZY1_9ZZZZ</name>
<evidence type="ECO:0000256" key="4">
    <source>
        <dbReference type="ARBA" id="ARBA00023239"/>
    </source>
</evidence>